<keyword evidence="1" id="KW-1185">Reference proteome</keyword>
<dbReference type="PANTHER" id="PTHR35046:SF9">
    <property type="entry name" value="RNA-DIRECTED DNA POLYMERASE"/>
    <property type="match status" value="1"/>
</dbReference>
<dbReference type="InterPro" id="IPR043502">
    <property type="entry name" value="DNA/RNA_pol_sf"/>
</dbReference>
<dbReference type="RefSeq" id="XP_040947334.1">
    <property type="nucleotide sequence ID" value="XM_041091400.1"/>
</dbReference>
<reference evidence="2" key="2">
    <citation type="submission" date="2025-08" db="UniProtKB">
        <authorList>
            <consortium name="RefSeq"/>
        </authorList>
    </citation>
    <scope>IDENTIFICATION</scope>
</reference>
<dbReference type="Gene3D" id="3.10.10.10">
    <property type="entry name" value="HIV Type 1 Reverse Transcriptase, subunit A, domain 1"/>
    <property type="match status" value="1"/>
</dbReference>
<evidence type="ECO:0000313" key="1">
    <source>
        <dbReference type="Proteomes" id="UP000818029"/>
    </source>
</evidence>
<dbReference type="InterPro" id="IPR043128">
    <property type="entry name" value="Rev_trsase/Diguanyl_cyclase"/>
</dbReference>
<name>A0ABM2ZXG9_GOSHI</name>
<evidence type="ECO:0000313" key="2">
    <source>
        <dbReference type="RefSeq" id="XP_040947334.1"/>
    </source>
</evidence>
<dbReference type="PANTHER" id="PTHR35046">
    <property type="entry name" value="ZINC KNUCKLE (CCHC-TYPE) FAMILY PROTEIN"/>
    <property type="match status" value="1"/>
</dbReference>
<reference evidence="1" key="1">
    <citation type="journal article" date="2020" name="Nat. Genet.">
        <title>Genomic diversifications of five Gossypium allopolyploid species and their impact on cotton improvement.</title>
        <authorList>
            <person name="Chen Z.J."/>
            <person name="Sreedasyam A."/>
            <person name="Ando A."/>
            <person name="Song Q."/>
            <person name="De Santiago L.M."/>
            <person name="Hulse-Kemp A.M."/>
            <person name="Ding M."/>
            <person name="Ye W."/>
            <person name="Kirkbride R.C."/>
            <person name="Jenkins J."/>
            <person name="Plott C."/>
            <person name="Lovell J."/>
            <person name="Lin Y.M."/>
            <person name="Vaughn R."/>
            <person name="Liu B."/>
            <person name="Simpson S."/>
            <person name="Scheffler B.E."/>
            <person name="Wen L."/>
            <person name="Saski C.A."/>
            <person name="Grover C.E."/>
            <person name="Hu G."/>
            <person name="Conover J.L."/>
            <person name="Carlson J.W."/>
            <person name="Shu S."/>
            <person name="Boston L.B."/>
            <person name="Williams M."/>
            <person name="Peterson D.G."/>
            <person name="McGee K."/>
            <person name="Jones D.C."/>
            <person name="Wendel J.F."/>
            <person name="Stelly D.M."/>
            <person name="Grimwood J."/>
            <person name="Schmutz J."/>
        </authorList>
    </citation>
    <scope>NUCLEOTIDE SEQUENCE [LARGE SCALE GENOMIC DNA]</scope>
    <source>
        <strain evidence="1">cv. TM-1</strain>
    </source>
</reference>
<dbReference type="Proteomes" id="UP000818029">
    <property type="component" value="Chromosome D04"/>
</dbReference>
<protein>
    <recommendedName>
        <fullName evidence="3">RNA-directed DNA polymerase homolog</fullName>
    </recommendedName>
</protein>
<proteinExistence type="predicted"/>
<evidence type="ECO:0008006" key="3">
    <source>
        <dbReference type="Google" id="ProtNLM"/>
    </source>
</evidence>
<dbReference type="GeneID" id="121216103"/>
<organism evidence="1 2">
    <name type="scientific">Gossypium hirsutum</name>
    <name type="common">Upland cotton</name>
    <name type="synonym">Gossypium mexicanum</name>
    <dbReference type="NCBI Taxonomy" id="3635"/>
    <lineage>
        <taxon>Eukaryota</taxon>
        <taxon>Viridiplantae</taxon>
        <taxon>Streptophyta</taxon>
        <taxon>Embryophyta</taxon>
        <taxon>Tracheophyta</taxon>
        <taxon>Spermatophyta</taxon>
        <taxon>Magnoliopsida</taxon>
        <taxon>eudicotyledons</taxon>
        <taxon>Gunneridae</taxon>
        <taxon>Pentapetalae</taxon>
        <taxon>rosids</taxon>
        <taxon>malvids</taxon>
        <taxon>Malvales</taxon>
        <taxon>Malvaceae</taxon>
        <taxon>Malvoideae</taxon>
        <taxon>Gossypium</taxon>
    </lineage>
</organism>
<dbReference type="Gene3D" id="3.30.70.270">
    <property type="match status" value="2"/>
</dbReference>
<sequence length="193" mass="22155">MYKECLLETNDLEKTLPTPIVSLLQEFGDVFPEEVPNGLPPIRGIEHQIDFLPGAAIPNRPAYRSNPEEMKELEKQVAELMEKGYIRESLSPCAVPILLVPKKDGTWRIKSLEDYIQHLRAVLEVLRKEELYANLKKCSFCTNEVVFLGFVLSARGLEVDQEKVKAINEWPRPTNISQVRSFHGLASLYRRYN</sequence>
<gene>
    <name evidence="2" type="primary">LOC121216103</name>
</gene>
<dbReference type="SUPFAM" id="SSF56672">
    <property type="entry name" value="DNA/RNA polymerases"/>
    <property type="match status" value="1"/>
</dbReference>
<accession>A0ABM2ZXG9</accession>